<reference evidence="2" key="1">
    <citation type="journal article" date="2014" name="Nat. Genet.">
        <title>Genome of the human hookworm Necator americanus.</title>
        <authorList>
            <person name="Tang Y.T."/>
            <person name="Gao X."/>
            <person name="Rosa B.A."/>
            <person name="Abubucker S."/>
            <person name="Hallsworth-Pepin K."/>
            <person name="Martin J."/>
            <person name="Tyagi R."/>
            <person name="Heizer E."/>
            <person name="Zhang X."/>
            <person name="Bhonagiri-Palsikar V."/>
            <person name="Minx P."/>
            <person name="Warren W.C."/>
            <person name="Wang Q."/>
            <person name="Zhan B."/>
            <person name="Hotez P.J."/>
            <person name="Sternberg P.W."/>
            <person name="Dougall A."/>
            <person name="Gaze S.T."/>
            <person name="Mulvenna J."/>
            <person name="Sotillo J."/>
            <person name="Ranganathan S."/>
            <person name="Rabelo E.M."/>
            <person name="Wilson R.K."/>
            <person name="Felgner P.L."/>
            <person name="Bethony J."/>
            <person name="Hawdon J.M."/>
            <person name="Gasser R.B."/>
            <person name="Loukas A."/>
            <person name="Mitreva M."/>
        </authorList>
    </citation>
    <scope>NUCLEOTIDE SEQUENCE [LARGE SCALE GENOMIC DNA]</scope>
</reference>
<name>W2TNG6_NECAM</name>
<gene>
    <name evidence="1" type="ORF">NECAME_17514</name>
</gene>
<organism evidence="1 2">
    <name type="scientific">Necator americanus</name>
    <name type="common">Human hookworm</name>
    <dbReference type="NCBI Taxonomy" id="51031"/>
    <lineage>
        <taxon>Eukaryota</taxon>
        <taxon>Metazoa</taxon>
        <taxon>Ecdysozoa</taxon>
        <taxon>Nematoda</taxon>
        <taxon>Chromadorea</taxon>
        <taxon>Rhabditida</taxon>
        <taxon>Rhabditina</taxon>
        <taxon>Rhabditomorpha</taxon>
        <taxon>Strongyloidea</taxon>
        <taxon>Ancylostomatidae</taxon>
        <taxon>Bunostominae</taxon>
        <taxon>Necator</taxon>
    </lineage>
</organism>
<proteinExistence type="predicted"/>
<dbReference type="AlphaFoldDB" id="W2TNG6"/>
<accession>W2TNG6</accession>
<protein>
    <submittedName>
        <fullName evidence="1">Uncharacterized protein</fullName>
    </submittedName>
</protein>
<evidence type="ECO:0000313" key="2">
    <source>
        <dbReference type="Proteomes" id="UP000053676"/>
    </source>
</evidence>
<sequence>MLHVPVWKAVWRHDERAARIGRVDSVGAHNVHAIILCFGYAEQAPLCGVLPRRAPYYDLGAHQREHAARFRKHSVIVDQYAEPSISCVEDSEAVCRSCRPCASARSRMHLALTSDRPIRADQYRFQIRLASRSAANAGQDSQRVVACAYPGQPRDQARRKYGLLPRGLFAEAPGR</sequence>
<dbReference type="EMBL" id="KI658242">
    <property type="protein sequence ID" value="ETN83293.1"/>
    <property type="molecule type" value="Genomic_DNA"/>
</dbReference>
<dbReference type="KEGG" id="nai:NECAME_17514"/>
<evidence type="ECO:0000313" key="1">
    <source>
        <dbReference type="EMBL" id="ETN83293.1"/>
    </source>
</evidence>
<dbReference type="Proteomes" id="UP000053676">
    <property type="component" value="Unassembled WGS sequence"/>
</dbReference>
<keyword evidence="2" id="KW-1185">Reference proteome</keyword>